<organism evidence="1 2">
    <name type="scientific">Phytohabitans aurantiacus</name>
    <dbReference type="NCBI Taxonomy" id="3016789"/>
    <lineage>
        <taxon>Bacteria</taxon>
        <taxon>Bacillati</taxon>
        <taxon>Actinomycetota</taxon>
        <taxon>Actinomycetes</taxon>
        <taxon>Micromonosporales</taxon>
        <taxon>Micromonosporaceae</taxon>
    </lineage>
</organism>
<sequence>MVIAPKAMPEGSVLSFVVFGRGQNGDLGSTITLFDSEPGTCVPLTDEQVQAEMDAQRKAAEGTGRPK</sequence>
<reference evidence="1" key="1">
    <citation type="submission" date="2022-12" db="EMBL/GenBank/DDBJ databases">
        <title>New Phytohabitans aurantiacus sp. RD004123 nov., an actinomycete isolated from soil.</title>
        <authorList>
            <person name="Triningsih D.W."/>
            <person name="Harunari E."/>
            <person name="Igarashi Y."/>
        </authorList>
    </citation>
    <scope>NUCLEOTIDE SEQUENCE</scope>
    <source>
        <strain evidence="1">RD004123</strain>
    </source>
</reference>
<protein>
    <submittedName>
        <fullName evidence="1">Uncharacterized protein</fullName>
    </submittedName>
</protein>
<gene>
    <name evidence="1" type="ORF">Pa4123_52660</name>
</gene>
<dbReference type="EMBL" id="BSDI01000029">
    <property type="protein sequence ID" value="GLH99990.1"/>
    <property type="molecule type" value="Genomic_DNA"/>
</dbReference>
<proteinExistence type="predicted"/>
<dbReference type="RefSeq" id="WP_281900023.1">
    <property type="nucleotide sequence ID" value="NZ_BSDI01000029.1"/>
</dbReference>
<evidence type="ECO:0000313" key="2">
    <source>
        <dbReference type="Proteomes" id="UP001144280"/>
    </source>
</evidence>
<name>A0ABQ5R329_9ACTN</name>
<keyword evidence="2" id="KW-1185">Reference proteome</keyword>
<dbReference type="Proteomes" id="UP001144280">
    <property type="component" value="Unassembled WGS sequence"/>
</dbReference>
<comment type="caution">
    <text evidence="1">The sequence shown here is derived from an EMBL/GenBank/DDBJ whole genome shotgun (WGS) entry which is preliminary data.</text>
</comment>
<evidence type="ECO:0000313" key="1">
    <source>
        <dbReference type="EMBL" id="GLH99990.1"/>
    </source>
</evidence>
<accession>A0ABQ5R329</accession>